<evidence type="ECO:0000313" key="7">
    <source>
        <dbReference type="EMBL" id="KAF2840488.1"/>
    </source>
</evidence>
<dbReference type="PROSITE" id="PS51455">
    <property type="entry name" value="PIPK"/>
    <property type="match status" value="1"/>
</dbReference>
<dbReference type="SMART" id="SM00330">
    <property type="entry name" value="PIPKc"/>
    <property type="match status" value="1"/>
</dbReference>
<keyword evidence="1 3" id="KW-0547">Nucleotide-binding</keyword>
<keyword evidence="3" id="KW-0418">Kinase</keyword>
<sequence length="1202" mass="136511">MALEYYNGHEFNDGFVTDCSLGQFVQELCMNVDTRCPGDRCHKTVLDHHRQYVHGGGKMSIIAQREPSKLRGMQNTILMWSCCRICGQETQVMPMSDNTWKYSFGKYLELTFWSMNLPPRTGVCAHDVHKNHVRYFGYNDVALRIQYDPIQLRDVVVPKPVVTWKVEADLKLKNEQFLKLEERLDKFMASVRARIKSIRVESVEPEKVEACRAEVERLMKRANNEHEVLKNKLKEKYLKSRYYEIIPLNRAGRFMHEKALVWDDMFLEFERMFFPSEKDIGRLAALQLRKIFLDRDESVTSLNSLDEPKETTPSVEEGSPDTKPKDEPSQVIPSSPSLSANAASDIMNSVVEKDRGAMEQSLDGEGTPRLPEIKVDTPSNAGQDQATPIVETPVQPVELEEVKHLDLVVSSKLAEKKPIITRQVTANTSIGDIPISGPSHVSHEGVTSLESTASGGGNQQVLPSSSHNETIQESRIPRPVDGFRRDLPQRPPLFPRAQSQPHNVLRREQSNNSTTPVSSTGYGNNLSTTEHPKHNLGDPARALEKRMADRLGLGNFKPGKFTQSFIPRSIPTKRNDTKVSSLTKYFDQLGREFEKERLRERRLRAAKSRQARALPLASAKPTVEIYRDPHQAALEQDDMDEDTSSPNRQSLETSTLEESTTTGTTDRTTELQSPAEPHHDDEATDRATDNEDHTLPSHQGSDVEGEASDVDHSVIEDLELPEGLEGQQIHLPTQSQLELNLELPKHQKSSIMKMLTSFWSERSASGWAPLEYPFASQEHFFDDSDIVIREDEPSSVIALALSCTDYMHKIHNWREEAKARARELSLNGQLEDEEEASIEHNFMGVNTNIKYGFPHRRVKVAIKIYYAQSFDALRRKCGVADRFVESMSRCLQWDSKGGKTKSVFLKTLDDRFVLKSLSPVEFEAFLNFAQHYFAFTHQNLYKGLPSVIAKMFGLYQVSIRNSATGNEFNHNLLVMENLFYDREPNMRFDLKGSMRNRKIQSTGERDEVLQDENLVDIIFEEPIFVREHTKKLLKASVWNDTLFLSKQNVMDYSLMAGFNNEHCEIVVGIIDCIRTYTWDKKLETWIKDRGKNKPTITSPKDYRARFRIAMNTYILQAPNCWHQFQGEYIQSRPVVWQADGRGLGKGKMIGGGVPAPPAIPPPNGATASGSKSNGKEREREEQEQEQEPGKFVTAPEGMAPAV</sequence>
<accession>A0A9P4SD52</accession>
<dbReference type="PANTHER" id="PTHR45748:SF7">
    <property type="entry name" value="1-PHOSPHATIDYLINOSITOL 3-PHOSPHATE 5-KINASE-RELATED"/>
    <property type="match status" value="1"/>
</dbReference>
<feature type="compositionally biased region" description="Polar residues" evidence="5">
    <location>
        <begin position="510"/>
        <end position="529"/>
    </location>
</feature>
<dbReference type="AlphaFoldDB" id="A0A9P4SD52"/>
<evidence type="ECO:0000256" key="5">
    <source>
        <dbReference type="SAM" id="MobiDB-lite"/>
    </source>
</evidence>
<dbReference type="EMBL" id="MU006093">
    <property type="protein sequence ID" value="KAF2840488.1"/>
    <property type="molecule type" value="Genomic_DNA"/>
</dbReference>
<dbReference type="GO" id="GO:0000329">
    <property type="term" value="C:fungal-type vacuole membrane"/>
    <property type="evidence" value="ECO:0007669"/>
    <property type="project" value="TreeGrafter"/>
</dbReference>
<evidence type="ECO:0000256" key="3">
    <source>
        <dbReference type="PROSITE-ProRule" id="PRU00781"/>
    </source>
</evidence>
<keyword evidence="8" id="KW-1185">Reference proteome</keyword>
<feature type="coiled-coil region" evidence="4">
    <location>
        <begin position="212"/>
        <end position="239"/>
    </location>
</feature>
<dbReference type="CDD" id="cd17300">
    <property type="entry name" value="PIPKc_PIKfyve"/>
    <property type="match status" value="1"/>
</dbReference>
<feature type="compositionally biased region" description="Low complexity" evidence="5">
    <location>
        <begin position="650"/>
        <end position="666"/>
    </location>
</feature>
<protein>
    <recommendedName>
        <fullName evidence="6">PIPK domain-containing protein</fullName>
    </recommendedName>
</protein>
<dbReference type="GO" id="GO:0046854">
    <property type="term" value="P:phosphatidylinositol phosphate biosynthetic process"/>
    <property type="evidence" value="ECO:0007669"/>
    <property type="project" value="TreeGrafter"/>
</dbReference>
<keyword evidence="3" id="KW-0808">Transferase</keyword>
<dbReference type="GO" id="GO:0010008">
    <property type="term" value="C:endosome membrane"/>
    <property type="evidence" value="ECO:0007669"/>
    <property type="project" value="TreeGrafter"/>
</dbReference>
<dbReference type="GO" id="GO:0000285">
    <property type="term" value="F:1-phosphatidylinositol-3-phosphate 5-kinase activity"/>
    <property type="evidence" value="ECO:0007669"/>
    <property type="project" value="InterPro"/>
</dbReference>
<evidence type="ECO:0000259" key="6">
    <source>
        <dbReference type="PROSITE" id="PS51455"/>
    </source>
</evidence>
<dbReference type="FunFam" id="3.30.810.10:FF:000001">
    <property type="entry name" value="1-phosphatidylinositol 3-phosphate 5-kinase FAB1"/>
    <property type="match status" value="1"/>
</dbReference>
<feature type="domain" description="PIPK" evidence="6">
    <location>
        <begin position="789"/>
        <end position="1114"/>
    </location>
</feature>
<dbReference type="InterPro" id="IPR027484">
    <property type="entry name" value="PInositol-4-P-5-kinase_N"/>
</dbReference>
<dbReference type="InterPro" id="IPR002498">
    <property type="entry name" value="PInositol-4-P-4/5-kinase_core"/>
</dbReference>
<gene>
    <name evidence="7" type="ORF">M501DRAFT_1002849</name>
</gene>
<dbReference type="InterPro" id="IPR044769">
    <property type="entry name" value="PIKfyve_PIPKc"/>
</dbReference>
<dbReference type="GO" id="GO:0005524">
    <property type="term" value="F:ATP binding"/>
    <property type="evidence" value="ECO:0007669"/>
    <property type="project" value="UniProtKB-UniRule"/>
</dbReference>
<comment type="caution">
    <text evidence="7">The sequence shown here is derived from an EMBL/GenBank/DDBJ whole genome shotgun (WGS) entry which is preliminary data.</text>
</comment>
<keyword evidence="2 3" id="KW-0067">ATP-binding</keyword>
<evidence type="ECO:0000313" key="8">
    <source>
        <dbReference type="Proteomes" id="UP000799429"/>
    </source>
</evidence>
<reference evidence="7" key="1">
    <citation type="journal article" date="2020" name="Stud. Mycol.">
        <title>101 Dothideomycetes genomes: a test case for predicting lifestyles and emergence of pathogens.</title>
        <authorList>
            <person name="Haridas S."/>
            <person name="Albert R."/>
            <person name="Binder M."/>
            <person name="Bloem J."/>
            <person name="Labutti K."/>
            <person name="Salamov A."/>
            <person name="Andreopoulos B."/>
            <person name="Baker S."/>
            <person name="Barry K."/>
            <person name="Bills G."/>
            <person name="Bluhm B."/>
            <person name="Cannon C."/>
            <person name="Castanera R."/>
            <person name="Culley D."/>
            <person name="Daum C."/>
            <person name="Ezra D."/>
            <person name="Gonzalez J."/>
            <person name="Henrissat B."/>
            <person name="Kuo A."/>
            <person name="Liang C."/>
            <person name="Lipzen A."/>
            <person name="Lutzoni F."/>
            <person name="Magnuson J."/>
            <person name="Mondo S."/>
            <person name="Nolan M."/>
            <person name="Ohm R."/>
            <person name="Pangilinan J."/>
            <person name="Park H.-J."/>
            <person name="Ramirez L."/>
            <person name="Alfaro M."/>
            <person name="Sun H."/>
            <person name="Tritt A."/>
            <person name="Yoshinaga Y."/>
            <person name="Zwiers L.-H."/>
            <person name="Turgeon B."/>
            <person name="Goodwin S."/>
            <person name="Spatafora J."/>
            <person name="Crous P."/>
            <person name="Grigoriev I."/>
        </authorList>
    </citation>
    <scope>NUCLEOTIDE SEQUENCE</scope>
    <source>
        <strain evidence="7">CBS 101060</strain>
    </source>
</reference>
<proteinExistence type="predicted"/>
<dbReference type="OrthoDB" id="158357at2759"/>
<keyword evidence="4" id="KW-0175">Coiled coil</keyword>
<feature type="region of interest" description="Disordered" evidence="5">
    <location>
        <begin position="302"/>
        <end position="343"/>
    </location>
</feature>
<dbReference type="Gene3D" id="3.30.800.10">
    <property type="entry name" value="Phosphatidylinositol Phosphate Kinase II Beta"/>
    <property type="match status" value="1"/>
</dbReference>
<dbReference type="Proteomes" id="UP000799429">
    <property type="component" value="Unassembled WGS sequence"/>
</dbReference>
<feature type="region of interest" description="Disordered" evidence="5">
    <location>
        <begin position="431"/>
        <end position="537"/>
    </location>
</feature>
<feature type="compositionally biased region" description="Basic and acidic residues" evidence="5">
    <location>
        <begin position="470"/>
        <end position="488"/>
    </location>
</feature>
<evidence type="ECO:0000256" key="2">
    <source>
        <dbReference type="ARBA" id="ARBA00022840"/>
    </source>
</evidence>
<dbReference type="SUPFAM" id="SSF56104">
    <property type="entry name" value="SAICAR synthase-like"/>
    <property type="match status" value="1"/>
</dbReference>
<evidence type="ECO:0000256" key="1">
    <source>
        <dbReference type="ARBA" id="ARBA00022741"/>
    </source>
</evidence>
<dbReference type="PANTHER" id="PTHR45748">
    <property type="entry name" value="1-PHOSPHATIDYLINOSITOL 3-PHOSPHATE 5-KINASE-RELATED"/>
    <property type="match status" value="1"/>
</dbReference>
<dbReference type="Pfam" id="PF01504">
    <property type="entry name" value="PIP5K"/>
    <property type="match status" value="2"/>
</dbReference>
<feature type="compositionally biased region" description="Basic and acidic residues" evidence="5">
    <location>
        <begin position="676"/>
        <end position="695"/>
    </location>
</feature>
<feature type="compositionally biased region" description="Pro residues" evidence="5">
    <location>
        <begin position="1154"/>
        <end position="1163"/>
    </location>
</feature>
<feature type="region of interest" description="Disordered" evidence="5">
    <location>
        <begin position="1151"/>
        <end position="1202"/>
    </location>
</feature>
<evidence type="ECO:0000256" key="4">
    <source>
        <dbReference type="SAM" id="Coils"/>
    </source>
</evidence>
<feature type="compositionally biased region" description="Polar residues" evidence="5">
    <location>
        <begin position="448"/>
        <end position="469"/>
    </location>
</feature>
<feature type="compositionally biased region" description="Polar residues" evidence="5">
    <location>
        <begin position="377"/>
        <end position="386"/>
    </location>
</feature>
<name>A0A9P4SD52_9PEZI</name>
<feature type="region of interest" description="Disordered" evidence="5">
    <location>
        <begin position="357"/>
        <end position="386"/>
    </location>
</feature>
<organism evidence="7 8">
    <name type="scientific">Patellaria atrata CBS 101060</name>
    <dbReference type="NCBI Taxonomy" id="1346257"/>
    <lineage>
        <taxon>Eukaryota</taxon>
        <taxon>Fungi</taxon>
        <taxon>Dikarya</taxon>
        <taxon>Ascomycota</taxon>
        <taxon>Pezizomycotina</taxon>
        <taxon>Dothideomycetes</taxon>
        <taxon>Dothideomycetes incertae sedis</taxon>
        <taxon>Patellariales</taxon>
        <taxon>Patellariaceae</taxon>
        <taxon>Patellaria</taxon>
    </lineage>
</organism>
<dbReference type="InterPro" id="IPR027483">
    <property type="entry name" value="PInositol-4-P-4/5-kinase_C_sf"/>
</dbReference>
<feature type="region of interest" description="Disordered" evidence="5">
    <location>
        <begin position="606"/>
        <end position="708"/>
    </location>
</feature>
<dbReference type="Gene3D" id="3.30.810.10">
    <property type="entry name" value="2-Layer Sandwich"/>
    <property type="match status" value="1"/>
</dbReference>
<feature type="compositionally biased region" description="Low complexity" evidence="5">
    <location>
        <begin position="333"/>
        <end position="343"/>
    </location>
</feature>